<reference evidence="3 4" key="1">
    <citation type="submission" date="2023-11" db="EMBL/GenBank/DDBJ databases">
        <title>Arctic aerobic anoxygenic photoheterotroph Sediminicoccus rosea KRV36 adapts its photosynthesis to long days of polar summer.</title>
        <authorList>
            <person name="Tomasch J."/>
            <person name="Kopejtka K."/>
            <person name="Bily T."/>
            <person name="Gardiner A.T."/>
            <person name="Gardian Z."/>
            <person name="Shivaramu S."/>
            <person name="Koblizek M."/>
            <person name="Engelhardt F."/>
            <person name="Kaftan D."/>
        </authorList>
    </citation>
    <scope>NUCLEOTIDE SEQUENCE [LARGE SCALE GENOMIC DNA]</scope>
    <source>
        <strain evidence="3 4">R-30</strain>
    </source>
</reference>
<dbReference type="EMBL" id="CP137852">
    <property type="protein sequence ID" value="WPB84972.1"/>
    <property type="molecule type" value="Genomic_DNA"/>
</dbReference>
<evidence type="ECO:0000313" key="4">
    <source>
        <dbReference type="Proteomes" id="UP001305521"/>
    </source>
</evidence>
<gene>
    <name evidence="3" type="ORF">R9Z33_23130</name>
</gene>
<protein>
    <submittedName>
        <fullName evidence="3">Divergent polysaccharide deacetylase family protein</fullName>
    </submittedName>
</protein>
<keyword evidence="2" id="KW-1133">Transmembrane helix</keyword>
<proteinExistence type="predicted"/>
<dbReference type="CDD" id="cd10936">
    <property type="entry name" value="CE4_DAC2"/>
    <property type="match status" value="1"/>
</dbReference>
<dbReference type="InterPro" id="IPR011330">
    <property type="entry name" value="Glyco_hydro/deAcase_b/a-brl"/>
</dbReference>
<sequence>MSEERPSEERPSEERPPEESLNTQGGRRGWIWLGVFWLVAVLAFGGGGVTLAVLGPPAAPTAELALAPIETPPPAPPPPRGVPESLARHVDPALVEFTAAGALPRIGPDGRMPMRAYARPFDRQDPRPRVALILGGIGLRAGLSEEAIRTLPRNVALAFTPYAPNPIPLIEAARERGFETLLALPMEPTGFPMNDPGHRALLTGLSAGENAQRLEWLLARFPGHVGAVGALTSMRGDRFAALAEPFAQMQLALNARGLLYFDARPGAPHPQRAWGFTVDVVVDEPHTRGEIEQRLAQLERLARERGGALGYLGEVTPVSLERLAAWSGGLDARGVALAPVTALVRRPEIATR</sequence>
<feature type="compositionally biased region" description="Basic and acidic residues" evidence="1">
    <location>
        <begin position="1"/>
        <end position="18"/>
    </location>
</feature>
<dbReference type="Pfam" id="PF04748">
    <property type="entry name" value="Polysacc_deac_2"/>
    <property type="match status" value="1"/>
</dbReference>
<dbReference type="SUPFAM" id="SSF88713">
    <property type="entry name" value="Glycoside hydrolase/deacetylase"/>
    <property type="match status" value="1"/>
</dbReference>
<feature type="region of interest" description="Disordered" evidence="1">
    <location>
        <begin position="1"/>
        <end position="24"/>
    </location>
</feature>
<dbReference type="Proteomes" id="UP001305521">
    <property type="component" value="Chromosome"/>
</dbReference>
<feature type="transmembrane region" description="Helical" evidence="2">
    <location>
        <begin position="30"/>
        <end position="54"/>
    </location>
</feature>
<keyword evidence="4" id="KW-1185">Reference proteome</keyword>
<name>A0ABZ0PHW0_9PROT</name>
<dbReference type="PANTHER" id="PTHR30105:SF2">
    <property type="entry name" value="DIVERGENT POLYSACCHARIDE DEACETYLASE SUPERFAMILY"/>
    <property type="match status" value="1"/>
</dbReference>
<organism evidence="3 4">
    <name type="scientific">Sediminicoccus rosea</name>
    <dbReference type="NCBI Taxonomy" id="1225128"/>
    <lineage>
        <taxon>Bacteria</taxon>
        <taxon>Pseudomonadati</taxon>
        <taxon>Pseudomonadota</taxon>
        <taxon>Alphaproteobacteria</taxon>
        <taxon>Acetobacterales</taxon>
        <taxon>Roseomonadaceae</taxon>
        <taxon>Sediminicoccus</taxon>
    </lineage>
</organism>
<dbReference type="RefSeq" id="WP_318648936.1">
    <property type="nucleotide sequence ID" value="NZ_CP137852.1"/>
</dbReference>
<keyword evidence="2" id="KW-0812">Transmembrane</keyword>
<evidence type="ECO:0000256" key="2">
    <source>
        <dbReference type="SAM" id="Phobius"/>
    </source>
</evidence>
<dbReference type="Gene3D" id="3.20.20.370">
    <property type="entry name" value="Glycoside hydrolase/deacetylase"/>
    <property type="match status" value="1"/>
</dbReference>
<evidence type="ECO:0000256" key="1">
    <source>
        <dbReference type="SAM" id="MobiDB-lite"/>
    </source>
</evidence>
<evidence type="ECO:0000313" key="3">
    <source>
        <dbReference type="EMBL" id="WPB84972.1"/>
    </source>
</evidence>
<keyword evidence="2" id="KW-0472">Membrane</keyword>
<dbReference type="PANTHER" id="PTHR30105">
    <property type="entry name" value="UNCHARACTERIZED YIBQ-RELATED"/>
    <property type="match status" value="1"/>
</dbReference>
<accession>A0ABZ0PHW0</accession>
<dbReference type="InterPro" id="IPR006837">
    <property type="entry name" value="Divergent_DAC"/>
</dbReference>